<dbReference type="PANTHER" id="PTHR43436">
    <property type="entry name" value="ARAC-FAMILY TRANSCRIPTIONAL REGULATOR"/>
    <property type="match status" value="1"/>
</dbReference>
<dbReference type="RefSeq" id="WP_394837646.1">
    <property type="nucleotide sequence ID" value="NZ_CP089929.1"/>
</dbReference>
<evidence type="ECO:0000313" key="4">
    <source>
        <dbReference type="EMBL" id="WXB07975.1"/>
    </source>
</evidence>
<dbReference type="Pfam" id="PF12833">
    <property type="entry name" value="HTH_18"/>
    <property type="match status" value="1"/>
</dbReference>
<keyword evidence="1" id="KW-0805">Transcription regulation</keyword>
<dbReference type="InterPro" id="IPR009594">
    <property type="entry name" value="Tscrpt_reg_HTH_AraC_N"/>
</dbReference>
<dbReference type="Gene3D" id="1.10.10.60">
    <property type="entry name" value="Homeodomain-like"/>
    <property type="match status" value="1"/>
</dbReference>
<sequence length="286" mass="31598">MVSLLEALTYQQGMQPSALPGVNLMRADTMCRQPVVYEPSIVIIAQGRKIGYVGERLYTYDANNYLVLSVPLPFECETYAAPGEPLLGLSISVSLGMLGELLLEMDDRTPSTETISSIYATPLTEELTGAAVRLLEALRSPAESRILGPQIVREITYRVLCGEQSGALRAVATRQGHFAQIGKVLRRIHENYAEAFQVEDLAREASMSVTTFHQHFRAVTSTTPLQYVKTIRLHKARLLMAQQGVSANSAARSVGYESASQFSREFKRFFGDTPSEEAARMRAFLA</sequence>
<evidence type="ECO:0000313" key="5">
    <source>
        <dbReference type="Proteomes" id="UP001374803"/>
    </source>
</evidence>
<protein>
    <submittedName>
        <fullName evidence="4">AraC family transcriptional regulator</fullName>
    </submittedName>
</protein>
<evidence type="ECO:0000259" key="3">
    <source>
        <dbReference type="PROSITE" id="PS01124"/>
    </source>
</evidence>
<dbReference type="SUPFAM" id="SSF46689">
    <property type="entry name" value="Homeodomain-like"/>
    <property type="match status" value="2"/>
</dbReference>
<dbReference type="InterPro" id="IPR018060">
    <property type="entry name" value="HTH_AraC"/>
</dbReference>
<dbReference type="EMBL" id="CP089983">
    <property type="protein sequence ID" value="WXB07975.1"/>
    <property type="molecule type" value="Genomic_DNA"/>
</dbReference>
<dbReference type="Proteomes" id="UP001374803">
    <property type="component" value="Chromosome"/>
</dbReference>
<dbReference type="SMART" id="SM00342">
    <property type="entry name" value="HTH_ARAC"/>
    <property type="match status" value="1"/>
</dbReference>
<dbReference type="PANTHER" id="PTHR43436:SF2">
    <property type="entry name" value="ARAC_XYLS FAMILY TRANSCRIPTIONAL REGULATOR"/>
    <property type="match status" value="1"/>
</dbReference>
<feature type="domain" description="HTH araC/xylS-type" evidence="3">
    <location>
        <begin position="182"/>
        <end position="280"/>
    </location>
</feature>
<dbReference type="Pfam" id="PF06719">
    <property type="entry name" value="AraC_N"/>
    <property type="match status" value="1"/>
</dbReference>
<reference evidence="4" key="1">
    <citation type="submission" date="2021-12" db="EMBL/GenBank/DDBJ databases">
        <title>Discovery of the Pendulisporaceae a myxobacterial family with distinct sporulation behavior and unique specialized metabolism.</title>
        <authorList>
            <person name="Garcia R."/>
            <person name="Popoff A."/>
            <person name="Bader C.D."/>
            <person name="Loehr J."/>
            <person name="Walesch S."/>
            <person name="Walt C."/>
            <person name="Boldt J."/>
            <person name="Bunk B."/>
            <person name="Haeckl F.J.F.P.J."/>
            <person name="Gunesch A.P."/>
            <person name="Birkelbach J."/>
            <person name="Nuebel U."/>
            <person name="Pietschmann T."/>
            <person name="Bach T."/>
            <person name="Mueller R."/>
        </authorList>
    </citation>
    <scope>NUCLEOTIDE SEQUENCE</scope>
    <source>
        <strain evidence="4">MSr11367</strain>
    </source>
</reference>
<gene>
    <name evidence="4" type="ORF">LVJ94_12125</name>
</gene>
<keyword evidence="2" id="KW-0804">Transcription</keyword>
<accession>A0ABZ2LC73</accession>
<organism evidence="4 5">
    <name type="scientific">Pendulispora rubella</name>
    <dbReference type="NCBI Taxonomy" id="2741070"/>
    <lineage>
        <taxon>Bacteria</taxon>
        <taxon>Pseudomonadati</taxon>
        <taxon>Myxococcota</taxon>
        <taxon>Myxococcia</taxon>
        <taxon>Myxococcales</taxon>
        <taxon>Sorangiineae</taxon>
        <taxon>Pendulisporaceae</taxon>
        <taxon>Pendulispora</taxon>
    </lineage>
</organism>
<keyword evidence="5" id="KW-1185">Reference proteome</keyword>
<name>A0ABZ2LC73_9BACT</name>
<dbReference type="InterPro" id="IPR009057">
    <property type="entry name" value="Homeodomain-like_sf"/>
</dbReference>
<dbReference type="PROSITE" id="PS01124">
    <property type="entry name" value="HTH_ARAC_FAMILY_2"/>
    <property type="match status" value="1"/>
</dbReference>
<proteinExistence type="predicted"/>
<evidence type="ECO:0000256" key="2">
    <source>
        <dbReference type="ARBA" id="ARBA00023163"/>
    </source>
</evidence>
<evidence type="ECO:0000256" key="1">
    <source>
        <dbReference type="ARBA" id="ARBA00023015"/>
    </source>
</evidence>